<dbReference type="PANTHER" id="PTHR43112">
    <property type="entry name" value="FERREDOXIN"/>
    <property type="match status" value="1"/>
</dbReference>
<dbReference type="CDD" id="cd00207">
    <property type="entry name" value="fer2"/>
    <property type="match status" value="1"/>
</dbReference>
<evidence type="ECO:0000256" key="3">
    <source>
        <dbReference type="ARBA" id="ARBA00022714"/>
    </source>
</evidence>
<dbReference type="PROSITE" id="PS51085">
    <property type="entry name" value="2FE2S_FER_2"/>
    <property type="match status" value="1"/>
</dbReference>
<feature type="domain" description="2Fe-2S ferredoxin-type" evidence="10">
    <location>
        <begin position="50"/>
        <end position="140"/>
    </location>
</feature>
<comment type="cofactor">
    <cofactor evidence="8">
        <name>[2Fe-2S] cluster</name>
        <dbReference type="ChEBI" id="CHEBI:190135"/>
    </cofactor>
</comment>
<dbReference type="VEuPathDB" id="CryptoDB:Cvel_1093"/>
<gene>
    <name evidence="11" type="ORF">Cvel_1093</name>
</gene>
<keyword evidence="4" id="KW-0479">Metal-binding</keyword>
<dbReference type="EMBL" id="CDMZ01002838">
    <property type="protein sequence ID" value="CEM44098.1"/>
    <property type="molecule type" value="Genomic_DNA"/>
</dbReference>
<proteinExistence type="inferred from homology"/>
<evidence type="ECO:0000256" key="4">
    <source>
        <dbReference type="ARBA" id="ARBA00022723"/>
    </source>
</evidence>
<dbReference type="SUPFAM" id="SSF54292">
    <property type="entry name" value="2Fe-2S ferredoxin-like"/>
    <property type="match status" value="1"/>
</dbReference>
<keyword evidence="6" id="KW-0408">Iron</keyword>
<keyword evidence="9" id="KW-0732">Signal</keyword>
<dbReference type="Gene3D" id="3.10.20.30">
    <property type="match status" value="1"/>
</dbReference>
<dbReference type="GO" id="GO:0009507">
    <property type="term" value="C:chloroplast"/>
    <property type="evidence" value="ECO:0007669"/>
    <property type="project" value="TreeGrafter"/>
</dbReference>
<reference evidence="11" key="1">
    <citation type="submission" date="2014-11" db="EMBL/GenBank/DDBJ databases">
        <authorList>
            <person name="Otto D Thomas"/>
            <person name="Naeem Raeece"/>
        </authorList>
    </citation>
    <scope>NUCLEOTIDE SEQUENCE</scope>
</reference>
<keyword evidence="5" id="KW-0249">Electron transport</keyword>
<feature type="signal peptide" evidence="9">
    <location>
        <begin position="1"/>
        <end position="17"/>
    </location>
</feature>
<evidence type="ECO:0000256" key="2">
    <source>
        <dbReference type="ARBA" id="ARBA00022448"/>
    </source>
</evidence>
<evidence type="ECO:0000256" key="9">
    <source>
        <dbReference type="SAM" id="SignalP"/>
    </source>
</evidence>
<evidence type="ECO:0000256" key="1">
    <source>
        <dbReference type="ARBA" id="ARBA00007874"/>
    </source>
</evidence>
<sequence>MHLLVALFLVLQLGAFAFSPVSLLRGVQGRRGTGDHFERRAVSSLFGEPRTMQIEVADAIYEIDVEPNQTVLDAAEENEIEIPYDCRLGTCLRCTVKVEEGKVDQGDGTLDQSLVDQGYALACQCTLLSDNVLIKVVPEDEVIDQQFSEMSK</sequence>
<keyword evidence="7" id="KW-0411">Iron-sulfur</keyword>
<dbReference type="InterPro" id="IPR001041">
    <property type="entry name" value="2Fe-2S_ferredoxin-type"/>
</dbReference>
<dbReference type="PhylomeDB" id="A0A0G4HIS4"/>
<evidence type="ECO:0000259" key="10">
    <source>
        <dbReference type="PROSITE" id="PS51085"/>
    </source>
</evidence>
<feature type="chain" id="PRO_5005191455" description="2Fe-2S ferredoxin-type domain-containing protein" evidence="9">
    <location>
        <begin position="18"/>
        <end position="152"/>
    </location>
</feature>
<evidence type="ECO:0000256" key="5">
    <source>
        <dbReference type="ARBA" id="ARBA00022982"/>
    </source>
</evidence>
<keyword evidence="2" id="KW-0813">Transport</keyword>
<dbReference type="Pfam" id="PF00111">
    <property type="entry name" value="Fer2"/>
    <property type="match status" value="1"/>
</dbReference>
<dbReference type="InterPro" id="IPR036010">
    <property type="entry name" value="2Fe-2S_ferredoxin-like_sf"/>
</dbReference>
<name>A0A0G4HIS4_9ALVE</name>
<evidence type="ECO:0000256" key="7">
    <source>
        <dbReference type="ARBA" id="ARBA00023014"/>
    </source>
</evidence>
<dbReference type="GO" id="GO:0051537">
    <property type="term" value="F:2 iron, 2 sulfur cluster binding"/>
    <property type="evidence" value="ECO:0007669"/>
    <property type="project" value="UniProtKB-KW"/>
</dbReference>
<keyword evidence="3" id="KW-0001">2Fe-2S</keyword>
<accession>A0A0G4HIS4</accession>
<dbReference type="PANTHER" id="PTHR43112:SF9">
    <property type="entry name" value="FERREDOXIN C 1, CHLOROPLASTIC"/>
    <property type="match status" value="1"/>
</dbReference>
<comment type="similarity">
    <text evidence="1">Belongs to the 2Fe2S plant-type ferredoxin family.</text>
</comment>
<evidence type="ECO:0000313" key="11">
    <source>
        <dbReference type="EMBL" id="CEM44098.1"/>
    </source>
</evidence>
<evidence type="ECO:0000256" key="6">
    <source>
        <dbReference type="ARBA" id="ARBA00023004"/>
    </source>
</evidence>
<evidence type="ECO:0000256" key="8">
    <source>
        <dbReference type="ARBA" id="ARBA00034078"/>
    </source>
</evidence>
<organism evidence="11">
    <name type="scientific">Chromera velia CCMP2878</name>
    <dbReference type="NCBI Taxonomy" id="1169474"/>
    <lineage>
        <taxon>Eukaryota</taxon>
        <taxon>Sar</taxon>
        <taxon>Alveolata</taxon>
        <taxon>Colpodellida</taxon>
        <taxon>Chromeraceae</taxon>
        <taxon>Chromera</taxon>
    </lineage>
</organism>
<dbReference type="AlphaFoldDB" id="A0A0G4HIS4"/>
<protein>
    <recommendedName>
        <fullName evidence="10">2Fe-2S ferredoxin-type domain-containing protein</fullName>
    </recommendedName>
</protein>
<dbReference type="GO" id="GO:0046872">
    <property type="term" value="F:metal ion binding"/>
    <property type="evidence" value="ECO:0007669"/>
    <property type="project" value="UniProtKB-KW"/>
</dbReference>
<dbReference type="InterPro" id="IPR012675">
    <property type="entry name" value="Beta-grasp_dom_sf"/>
</dbReference>